<evidence type="ECO:0000313" key="1">
    <source>
        <dbReference type="EMBL" id="GAP40030.1"/>
    </source>
</evidence>
<keyword evidence="2" id="KW-1185">Reference proteome</keyword>
<proteinExistence type="predicted"/>
<reference evidence="1" key="1">
    <citation type="journal article" date="2015" name="Genome Announc.">
        <title>Draft Genome Sequence of Anaerolineae Strain TC1, a Novel Isolate from a Methanogenic Wastewater Treatment System.</title>
        <authorList>
            <person name="Matsuura N."/>
            <person name="Tourlousse D.M."/>
            <person name="Sun L."/>
            <person name="Toyonaga M."/>
            <person name="Kuroda K."/>
            <person name="Ohashi A."/>
            <person name="Cruz R."/>
            <person name="Yamaguchi T."/>
            <person name="Sekiguchi Y."/>
        </authorList>
    </citation>
    <scope>NUCLEOTIDE SEQUENCE [LARGE SCALE GENOMIC DNA]</scope>
    <source>
        <strain evidence="1">TC1</strain>
    </source>
</reference>
<evidence type="ECO:0000313" key="2">
    <source>
        <dbReference type="Proteomes" id="UP000053370"/>
    </source>
</evidence>
<dbReference type="RefSeq" id="WP_062278939.1">
    <property type="nucleotide sequence ID" value="NZ_DF968180.1"/>
</dbReference>
<protein>
    <submittedName>
        <fullName evidence="1">Uncharacterized protein</fullName>
    </submittedName>
</protein>
<dbReference type="AlphaFoldDB" id="A0A0K8PD07"/>
<accession>A0A0K8PD07</accession>
<dbReference type="EMBL" id="DF968180">
    <property type="protein sequence ID" value="GAP40030.1"/>
    <property type="molecule type" value="Genomic_DNA"/>
</dbReference>
<dbReference type="Proteomes" id="UP000053370">
    <property type="component" value="Unassembled WGS sequence"/>
</dbReference>
<sequence length="218" mass="24569">MKTFEDYKSMISILTGDENQKRYSEDMIRTGLQFALKDYDRFLPKKMEQTVPIMPINRFQFFVPLIIEPERLIFGIRTGNAECSSGQRFRSVNSYRCQRTNSGCLITIMDSDFDIVSGGKALLELSEAHTIAHLNNASITSVPDGHMEIICRGGSGYAMQIRAASITEVFGRGAEDYETLIRQSAVLIQRFLQDLEALSITMSEYNHALPTVGFSADR</sequence>
<dbReference type="STRING" id="1678840.ATC1_12570"/>
<gene>
    <name evidence="1" type="ORF">ATC1_12570</name>
</gene>
<name>A0A0K8PD07_9CHLR</name>
<organism evidence="1">
    <name type="scientific">Flexilinea flocculi</name>
    <dbReference type="NCBI Taxonomy" id="1678840"/>
    <lineage>
        <taxon>Bacteria</taxon>
        <taxon>Bacillati</taxon>
        <taxon>Chloroflexota</taxon>
        <taxon>Anaerolineae</taxon>
        <taxon>Anaerolineales</taxon>
        <taxon>Anaerolineaceae</taxon>
        <taxon>Flexilinea</taxon>
    </lineage>
</organism>